<organism evidence="1 2">
    <name type="scientific">uncultured phage cr127_1</name>
    <dbReference type="NCBI Taxonomy" id="2772077"/>
    <lineage>
        <taxon>Viruses</taxon>
        <taxon>Duplodnaviria</taxon>
        <taxon>Heunggongvirae</taxon>
        <taxon>Uroviricota</taxon>
        <taxon>Caudoviricetes</taxon>
        <taxon>Crassvirales</taxon>
        <taxon>Crevaviridae</taxon>
        <taxon>Doltivirinae</taxon>
        <taxon>Kahucivirus</taxon>
        <taxon>Kahucivirus intestinalis</taxon>
    </lineage>
</organism>
<dbReference type="GeneID" id="65130402"/>
<keyword evidence="2" id="KW-1185">Reference proteome</keyword>
<name>A0A7M1S2X2_9CAUD</name>
<dbReference type="Proteomes" id="UP000594097">
    <property type="component" value="Segment"/>
</dbReference>
<protein>
    <submittedName>
        <fullName evidence="1">Uncharacterized protein</fullName>
    </submittedName>
</protein>
<sequence length="1144" mass="131599">MEIKGLNLDSAPLISENKSLRFAKNISVHSSLQSYINEAGFKPIGNIYSNTTDILCGIITTNIGFVAFIKRNTLGYINYYEVTNDEVVLKKSIYAYNLNFDENRPITGDYTYNYKNELIITFTEGISEEANETRIININNPTSRVESSEIHVQLNTSEVSLLNIIPDVTYPTLNFRVLNSGSLKAGAYQVAIKYCLEDGTYTNYSILHRSIIISGNYLDSVKVGDYVTKSIEVKFANVEIKYKYYKLAIVYIDEESQLAYETDNIKLEGNNTYIISNLENNTSISLEDIFVNKIGYIKDTCHVNFNNRLLRGNVKTIDYSSLDNILKNAANNAKVDLISYNKQSELDKSTTSTDVEDYNTPYYMGYEVYSIYIGFFDYKGSLINIYKCPYKEGDATTNFNTNHLIPYSDRDVVYRLSVSFPTNIISTIPNTVKSFCVFNVEHNFNNSRILSQAIALRDTDINIFSNGQKYSGQFDSETKVRIYPFEFLFNNKESISANILTYAQIDDTHISHDGNNLPDEYKCVTDTEVATSSMNLNLNDLYTTGIIGDTRQDKLEYIAANNSQVDNIAGDSYYRVVHNNAVEGSNWLTGTNKFALILLANTTDNLYVDEYNQTLQIASSIYPINENVNAICYGDTRISYLTLRATTPGTGFKIGGTSEEQSNAHVWRWIFTVPIESKFNIRARYDITTVDKAYKLHYATDIKDLYPLYGLSYEVDNAINTSIGKGYSLIFNENGIQDYVYWDEIPGIFEYPSRIIRSDILNPESEILSWRYYNANEYNDLPNNREGIVSLKTDNKNLYIQQRYGLRLAKLRDTLSVTGDGTSYLGSTDIFNIEPYEILYSPSGYIGCINSFDTAINVAGYFVYDNDKGKLFNIFGDSVSEISNINTKEWFYKNKSNDYINNPFIHNGRYFNYNEDTNVLTFVNNKDNNKFTISFNNNVKKWISFHDYIPLYGLTNRLGTIWIFDDSKIINSIYKVDENIKGYFNDKYYPSTIKILFNENPIINKELQNILWKDRVTYIDDNSKLKVTLWDKTIDNIFVHNDTQCSDIKVVKFNKEWYNGNTGVNKINIWRFNDIKDYAKTPNFLANEISIKDNALHTNLKWYNRNEIVSQFVYVIMTFNNTSNNYEYELQEADAQWIVDNRNN</sequence>
<dbReference type="RefSeq" id="YP_010111948.1">
    <property type="nucleotide sequence ID" value="NC_055886.1"/>
</dbReference>
<reference evidence="1 2" key="1">
    <citation type="submission" date="2020-07" db="EMBL/GenBank/DDBJ databases">
        <title>Taxonomic proposal: Crassvirales, a new order of highly abundant and diverse bacterial viruses.</title>
        <authorList>
            <person name="Shkoporov A.N."/>
            <person name="Stockdale S.R."/>
            <person name="Guerin E."/>
            <person name="Ross R.P."/>
            <person name="Hill C."/>
        </authorList>
    </citation>
    <scope>NUCLEOTIDE SEQUENCE [LARGE SCALE GENOMIC DNA]</scope>
</reference>
<dbReference type="EMBL" id="MT774393">
    <property type="protein sequence ID" value="QOR59790.1"/>
    <property type="molecule type" value="Genomic_DNA"/>
</dbReference>
<accession>A0A7M1S2X2</accession>
<dbReference type="KEGG" id="vg:65130402"/>
<evidence type="ECO:0000313" key="2">
    <source>
        <dbReference type="Proteomes" id="UP000594097"/>
    </source>
</evidence>
<evidence type="ECO:0000313" key="1">
    <source>
        <dbReference type="EMBL" id="QOR59790.1"/>
    </source>
</evidence>
<proteinExistence type="predicted"/>